<dbReference type="PROSITE" id="PS50929">
    <property type="entry name" value="ABC_TM1F"/>
    <property type="match status" value="1"/>
</dbReference>
<comment type="subcellular location">
    <subcellularLocation>
        <location evidence="1">Membrane</location>
        <topology evidence="1">Multi-pass membrane protein</topology>
    </subcellularLocation>
</comment>
<dbReference type="GO" id="GO:0015421">
    <property type="term" value="F:ABC-type oligopeptide transporter activity"/>
    <property type="evidence" value="ECO:0007669"/>
    <property type="project" value="TreeGrafter"/>
</dbReference>
<dbReference type="GO" id="GO:0005743">
    <property type="term" value="C:mitochondrial inner membrane"/>
    <property type="evidence" value="ECO:0007669"/>
    <property type="project" value="TreeGrafter"/>
</dbReference>
<protein>
    <submittedName>
        <fullName evidence="8">ABC transporter</fullName>
    </submittedName>
</protein>
<dbReference type="EMBL" id="JAHFXS010007403">
    <property type="protein sequence ID" value="KAG9926179.1"/>
    <property type="molecule type" value="Genomic_DNA"/>
</dbReference>
<feature type="transmembrane region" description="Helical" evidence="6">
    <location>
        <begin position="207"/>
        <end position="226"/>
    </location>
</feature>
<comment type="caution">
    <text evidence="8">The sequence shown here is derived from an EMBL/GenBank/DDBJ whole genome shotgun (WGS) entry which is preliminary data.</text>
</comment>
<keyword evidence="2 6" id="KW-0812">Transmembrane</keyword>
<organism evidence="8 9">
    <name type="scientific">Aureobasidium melanogenum</name>
    <name type="common">Aureobasidium pullulans var. melanogenum</name>
    <dbReference type="NCBI Taxonomy" id="46634"/>
    <lineage>
        <taxon>Eukaryota</taxon>
        <taxon>Fungi</taxon>
        <taxon>Dikarya</taxon>
        <taxon>Ascomycota</taxon>
        <taxon>Pezizomycotina</taxon>
        <taxon>Dothideomycetes</taxon>
        <taxon>Dothideomycetidae</taxon>
        <taxon>Dothideales</taxon>
        <taxon>Saccotheciaceae</taxon>
        <taxon>Aureobasidium</taxon>
    </lineage>
</organism>
<dbReference type="Proteomes" id="UP000729357">
    <property type="component" value="Unassembled WGS sequence"/>
</dbReference>
<evidence type="ECO:0000256" key="3">
    <source>
        <dbReference type="ARBA" id="ARBA00022989"/>
    </source>
</evidence>
<feature type="transmembrane region" description="Helical" evidence="6">
    <location>
        <begin position="105"/>
        <end position="130"/>
    </location>
</feature>
<keyword evidence="9" id="KW-1185">Reference proteome</keyword>
<evidence type="ECO:0000259" key="7">
    <source>
        <dbReference type="PROSITE" id="PS50929"/>
    </source>
</evidence>
<dbReference type="PANTHER" id="PTHR43394:SF15">
    <property type="entry name" value="ALPHA-FACTOR-TRANSPORTING ATPASE"/>
    <property type="match status" value="1"/>
</dbReference>
<keyword evidence="3 6" id="KW-1133">Transmembrane helix</keyword>
<evidence type="ECO:0000256" key="2">
    <source>
        <dbReference type="ARBA" id="ARBA00022692"/>
    </source>
</evidence>
<dbReference type="GO" id="GO:0090374">
    <property type="term" value="P:oligopeptide export from mitochondrion"/>
    <property type="evidence" value="ECO:0007669"/>
    <property type="project" value="TreeGrafter"/>
</dbReference>
<dbReference type="PANTHER" id="PTHR43394">
    <property type="entry name" value="ATP-DEPENDENT PERMEASE MDL1, MITOCHONDRIAL"/>
    <property type="match status" value="1"/>
</dbReference>
<evidence type="ECO:0000256" key="5">
    <source>
        <dbReference type="SAM" id="MobiDB-lite"/>
    </source>
</evidence>
<dbReference type="Gene3D" id="1.20.1560.10">
    <property type="entry name" value="ABC transporter type 1, transmembrane domain"/>
    <property type="match status" value="1"/>
</dbReference>
<dbReference type="InterPro" id="IPR011527">
    <property type="entry name" value="ABC1_TM_dom"/>
</dbReference>
<dbReference type="SUPFAM" id="SSF90123">
    <property type="entry name" value="ABC transporter transmembrane region"/>
    <property type="match status" value="1"/>
</dbReference>
<evidence type="ECO:0000313" key="8">
    <source>
        <dbReference type="EMBL" id="KAG9926179.1"/>
    </source>
</evidence>
<dbReference type="Pfam" id="PF00664">
    <property type="entry name" value="ABC_membrane"/>
    <property type="match status" value="1"/>
</dbReference>
<feature type="domain" description="ABC transmembrane type-1" evidence="7">
    <location>
        <begin position="62"/>
        <end position="236"/>
    </location>
</feature>
<feature type="region of interest" description="Disordered" evidence="5">
    <location>
        <begin position="1"/>
        <end position="40"/>
    </location>
</feature>
<proteinExistence type="predicted"/>
<accession>A0A9P8F2T8</accession>
<dbReference type="AlphaFoldDB" id="A0A9P8F2T8"/>
<dbReference type="InterPro" id="IPR039421">
    <property type="entry name" value="Type_1_exporter"/>
</dbReference>
<name>A0A9P8F2T8_AURME</name>
<keyword evidence="4 6" id="KW-0472">Membrane</keyword>
<evidence type="ECO:0000313" key="9">
    <source>
        <dbReference type="Proteomes" id="UP000729357"/>
    </source>
</evidence>
<dbReference type="GO" id="GO:0005524">
    <property type="term" value="F:ATP binding"/>
    <property type="evidence" value="ECO:0007669"/>
    <property type="project" value="InterPro"/>
</dbReference>
<reference evidence="8" key="2">
    <citation type="submission" date="2021-08" db="EMBL/GenBank/DDBJ databases">
        <authorList>
            <person name="Gostincar C."/>
            <person name="Sun X."/>
            <person name="Song Z."/>
            <person name="Gunde-Cimerman N."/>
        </authorList>
    </citation>
    <scope>NUCLEOTIDE SEQUENCE</scope>
    <source>
        <strain evidence="8">EXF-9298</strain>
    </source>
</reference>
<feature type="compositionally biased region" description="Basic and acidic residues" evidence="5">
    <location>
        <begin position="9"/>
        <end position="29"/>
    </location>
</feature>
<dbReference type="InterPro" id="IPR036640">
    <property type="entry name" value="ABC1_TM_sf"/>
</dbReference>
<reference evidence="8" key="1">
    <citation type="journal article" date="2021" name="J Fungi (Basel)">
        <title>Virulence traits and population genomics of the black yeast Aureobasidium melanogenum.</title>
        <authorList>
            <person name="Cernosa A."/>
            <person name="Sun X."/>
            <person name="Gostincar C."/>
            <person name="Fang C."/>
            <person name="Gunde-Cimerman N."/>
            <person name="Song Z."/>
        </authorList>
    </citation>
    <scope>NUCLEOTIDE SEQUENCE</scope>
    <source>
        <strain evidence="8">EXF-9298</strain>
    </source>
</reference>
<evidence type="ECO:0000256" key="4">
    <source>
        <dbReference type="ARBA" id="ARBA00023136"/>
    </source>
</evidence>
<feature type="non-terminal residue" evidence="8">
    <location>
        <position position="236"/>
    </location>
</feature>
<sequence length="236" mass="25558">MPSRSRPIRSREIETVHEQDVAAKSRPEKGAPSNKSKGDGVQTVPWRALFFFTTKSHLTCLFIGLAAALAAGGITPAQSYLLGKAFNAFTNSNSPSAVLSSVTNYTVYLVALGVGSWLVHFVFFSAWLAFGELQANSARERLFLGMLDKEIEWYDMRKNGIGALIPRLQAQIRDLQLATAQPCGELITSTAGAVASLGLALYTSWKLTLVIISTTPVIVLIVGYLGSSMQQSVMKQ</sequence>
<gene>
    <name evidence="8" type="ORF">KCU98_g21356</name>
</gene>
<evidence type="ECO:0000256" key="1">
    <source>
        <dbReference type="ARBA" id="ARBA00004141"/>
    </source>
</evidence>
<feature type="transmembrane region" description="Helical" evidence="6">
    <location>
        <begin position="56"/>
        <end position="74"/>
    </location>
</feature>
<evidence type="ECO:0000256" key="6">
    <source>
        <dbReference type="SAM" id="Phobius"/>
    </source>
</evidence>